<accession>A0AAU8FVI6</accession>
<dbReference type="Pfam" id="PF09851">
    <property type="entry name" value="SHOCT"/>
    <property type="match status" value="1"/>
</dbReference>
<evidence type="ECO:0000256" key="1">
    <source>
        <dbReference type="SAM" id="MobiDB-lite"/>
    </source>
</evidence>
<proteinExistence type="predicted"/>
<dbReference type="EMBL" id="CP159290">
    <property type="protein sequence ID" value="XCH28638.1"/>
    <property type="molecule type" value="Genomic_DNA"/>
</dbReference>
<gene>
    <name evidence="3" type="ORF">ABRQ22_13615</name>
</gene>
<sequence>MPIRRFGRPGLIGTAARTAVIAGTASATAGAVQRHQANRAQQSWEAQQAEAAQEQARIEAAAQQAAAQYAQPAPAAPAAAPAQDDLLGQLERLGQLHASGVLSDAEFAAAKAKLLG</sequence>
<reference evidence="3" key="1">
    <citation type="submission" date="2024-06" db="EMBL/GenBank/DDBJ databases">
        <title>Complete genome sequence of the cellulolytic actinobacterium, Cellulosimicrobium ES-005.</title>
        <authorList>
            <person name="Matthews C.T."/>
            <person name="Underwood K.D."/>
            <person name="Ghanchi K.M."/>
            <person name="Fields S.D."/>
            <person name="Gardner S.G."/>
        </authorList>
    </citation>
    <scope>NUCLEOTIDE SEQUENCE</scope>
    <source>
        <strain evidence="3">ES-005</strain>
    </source>
</reference>
<evidence type="ECO:0000259" key="2">
    <source>
        <dbReference type="Pfam" id="PF09851"/>
    </source>
</evidence>
<name>A0AAU8FVI6_9MICO</name>
<evidence type="ECO:0000313" key="3">
    <source>
        <dbReference type="EMBL" id="XCH28638.1"/>
    </source>
</evidence>
<feature type="region of interest" description="Disordered" evidence="1">
    <location>
        <begin position="32"/>
        <end position="52"/>
    </location>
</feature>
<protein>
    <submittedName>
        <fullName evidence="3">SHOCT domain-containing protein</fullName>
    </submittedName>
</protein>
<dbReference type="InterPro" id="IPR018649">
    <property type="entry name" value="SHOCT"/>
</dbReference>
<organism evidence="3">
    <name type="scientific">Cellulosimicrobium sp. ES-005</name>
    <dbReference type="NCBI Taxonomy" id="3163031"/>
    <lineage>
        <taxon>Bacteria</taxon>
        <taxon>Bacillati</taxon>
        <taxon>Actinomycetota</taxon>
        <taxon>Actinomycetes</taxon>
        <taxon>Micrococcales</taxon>
        <taxon>Promicromonosporaceae</taxon>
        <taxon>Cellulosimicrobium</taxon>
    </lineage>
</organism>
<feature type="domain" description="SHOCT" evidence="2">
    <location>
        <begin position="89"/>
        <end position="115"/>
    </location>
</feature>
<dbReference type="AlphaFoldDB" id="A0AAU8FVI6"/>
<feature type="compositionally biased region" description="Low complexity" evidence="1">
    <location>
        <begin position="40"/>
        <end position="52"/>
    </location>
</feature>
<dbReference type="RefSeq" id="WP_115941646.1">
    <property type="nucleotide sequence ID" value="NZ_CP159290.1"/>
</dbReference>